<sequence>MAETHENTAVLIVGAGVSGLSLGNFLLRNGVECVIVEKHSREYVEQRQRAGTIDTFGVRMFREWGLEEVLEGDPVPEAEGSFFIDGEEMPIELEDDDSESLYCPQQVLVRNLTDVFLRDGGDLRYEAADVSLEGIEGERPLVRYQDARGATRVVNCDFIAGCDGFHGVSRASIPADVLTQYSHEYGYSWLSVLAAVPTRPSGMAIHSRGLAGMIPRGASATRIYLQCSIDDAPEQWPDARIWSELEARFGTDVSAGQIIDKRIVPLRSVVFDPMSYGKVYLLGDAAHIVPPMSAKGIHLALHDAEVFARAVIRQVQRSDRSLLDSYSSTCLRHIWNYQAFATWITDVMHNAGDSGYEGEFRKHVARAELERQFSSATASKLFGELTAGTN</sequence>
<dbReference type="SUPFAM" id="SSF54373">
    <property type="entry name" value="FAD-linked reductases, C-terminal domain"/>
    <property type="match status" value="1"/>
</dbReference>
<dbReference type="InterPro" id="IPR036188">
    <property type="entry name" value="FAD/NAD-bd_sf"/>
</dbReference>
<reference evidence="4 5" key="1">
    <citation type="submission" date="2021-03" db="EMBL/GenBank/DDBJ databases">
        <title>Complete genome of Streptomyces formicae strain 1H-GS9 (DSM 100524).</title>
        <authorList>
            <person name="Atanasov K.E."/>
            <person name="Altabella T."/>
            <person name="Ferrer A."/>
        </authorList>
    </citation>
    <scope>NUCLEOTIDE SEQUENCE [LARGE SCALE GENOMIC DNA]</scope>
    <source>
        <strain evidence="4 5">1H-GS9</strain>
    </source>
</reference>
<dbReference type="EMBL" id="CP071872">
    <property type="protein sequence ID" value="UNM12625.1"/>
    <property type="molecule type" value="Genomic_DNA"/>
</dbReference>
<dbReference type="RefSeq" id="WP_242331234.1">
    <property type="nucleotide sequence ID" value="NZ_CP071872.1"/>
</dbReference>
<gene>
    <name evidence="4" type="ORF">J4032_14800</name>
</gene>
<evidence type="ECO:0000313" key="4">
    <source>
        <dbReference type="EMBL" id="UNM12625.1"/>
    </source>
</evidence>
<organism evidence="4 5">
    <name type="scientific">Streptomyces formicae</name>
    <dbReference type="NCBI Taxonomy" id="1616117"/>
    <lineage>
        <taxon>Bacteria</taxon>
        <taxon>Bacillati</taxon>
        <taxon>Actinomycetota</taxon>
        <taxon>Actinomycetes</taxon>
        <taxon>Kitasatosporales</taxon>
        <taxon>Streptomycetaceae</taxon>
        <taxon>Streptomyces</taxon>
    </lineage>
</organism>
<dbReference type="SUPFAM" id="SSF51905">
    <property type="entry name" value="FAD/NAD(P)-binding domain"/>
    <property type="match status" value="1"/>
</dbReference>
<dbReference type="EC" id="1.14.13.2" evidence="4"/>
<keyword evidence="4" id="KW-0560">Oxidoreductase</keyword>
<dbReference type="InterPro" id="IPR050641">
    <property type="entry name" value="RIFMO-like"/>
</dbReference>
<dbReference type="PANTHER" id="PTHR43004:SF3">
    <property type="entry name" value="P-HYDROXYBENZOATE HYDROXYLASE"/>
    <property type="match status" value="1"/>
</dbReference>
<dbReference type="InterPro" id="IPR002938">
    <property type="entry name" value="FAD-bd"/>
</dbReference>
<dbReference type="PRINTS" id="PR00420">
    <property type="entry name" value="RNGMNOXGNASE"/>
</dbReference>
<dbReference type="NCBIfam" id="NF006091">
    <property type="entry name" value="PRK08243.1"/>
    <property type="match status" value="1"/>
</dbReference>
<dbReference type="Pfam" id="PF01494">
    <property type="entry name" value="FAD_binding_3"/>
    <property type="match status" value="1"/>
</dbReference>
<name>A0ABY3WKG8_9ACTN</name>
<evidence type="ECO:0000256" key="1">
    <source>
        <dbReference type="ARBA" id="ARBA00022630"/>
    </source>
</evidence>
<evidence type="ECO:0000259" key="3">
    <source>
        <dbReference type="Pfam" id="PF01494"/>
    </source>
</evidence>
<keyword evidence="5" id="KW-1185">Reference proteome</keyword>
<dbReference type="Proteomes" id="UP000828924">
    <property type="component" value="Chromosome"/>
</dbReference>
<keyword evidence="2" id="KW-0274">FAD</keyword>
<protein>
    <submittedName>
        <fullName evidence="4">4-hydroxybenzoate 3-monooxygenase</fullName>
        <ecNumber evidence="4">1.14.13.2</ecNumber>
    </submittedName>
</protein>
<dbReference type="GO" id="GO:0018659">
    <property type="term" value="F:4-hydroxybenzoate 3-monooxygenase activity"/>
    <property type="evidence" value="ECO:0007669"/>
    <property type="project" value="UniProtKB-EC"/>
</dbReference>
<feature type="domain" description="FAD-binding" evidence="3">
    <location>
        <begin position="8"/>
        <end position="338"/>
    </location>
</feature>
<keyword evidence="1" id="KW-0285">Flavoprotein</keyword>
<dbReference type="Gene3D" id="3.30.9.10">
    <property type="entry name" value="D-Amino Acid Oxidase, subunit A, domain 2"/>
    <property type="match status" value="1"/>
</dbReference>
<evidence type="ECO:0000313" key="5">
    <source>
        <dbReference type="Proteomes" id="UP000828924"/>
    </source>
</evidence>
<proteinExistence type="predicted"/>
<dbReference type="Gene3D" id="3.50.50.60">
    <property type="entry name" value="FAD/NAD(P)-binding domain"/>
    <property type="match status" value="1"/>
</dbReference>
<dbReference type="PANTHER" id="PTHR43004">
    <property type="entry name" value="TRK SYSTEM POTASSIUM UPTAKE PROTEIN"/>
    <property type="match status" value="1"/>
</dbReference>
<evidence type="ECO:0000256" key="2">
    <source>
        <dbReference type="ARBA" id="ARBA00022827"/>
    </source>
</evidence>
<accession>A0ABY3WKG8</accession>